<comment type="similarity">
    <text evidence="3">Belongs to the TVP38/TMEM64 family.</text>
</comment>
<dbReference type="GO" id="GO:0000139">
    <property type="term" value="C:Golgi membrane"/>
    <property type="evidence" value="ECO:0007669"/>
    <property type="project" value="UniProtKB-SubCell"/>
</dbReference>
<feature type="transmembrane region" description="Helical" evidence="11">
    <location>
        <begin position="136"/>
        <end position="156"/>
    </location>
</feature>
<keyword evidence="6 11" id="KW-0812">Transmembrane</keyword>
<keyword evidence="9 11" id="KW-0472">Membrane</keyword>
<evidence type="ECO:0000259" key="12">
    <source>
        <dbReference type="Pfam" id="PF09335"/>
    </source>
</evidence>
<gene>
    <name evidence="13" type="ORF">EW026_g7807</name>
</gene>
<evidence type="ECO:0000256" key="7">
    <source>
        <dbReference type="ARBA" id="ARBA00022989"/>
    </source>
</evidence>
<dbReference type="Proteomes" id="UP000309038">
    <property type="component" value="Unassembled WGS sequence"/>
</dbReference>
<comment type="caution">
    <text evidence="13">The sequence shown here is derived from an EMBL/GenBank/DDBJ whole genome shotgun (WGS) entry which is preliminary data.</text>
</comment>
<proteinExistence type="inferred from homology"/>
<feature type="region of interest" description="Disordered" evidence="10">
    <location>
        <begin position="304"/>
        <end position="412"/>
    </location>
</feature>
<evidence type="ECO:0000313" key="13">
    <source>
        <dbReference type="EMBL" id="THG93428.1"/>
    </source>
</evidence>
<accession>A0A4S4K6K2</accession>
<keyword evidence="8" id="KW-0333">Golgi apparatus</keyword>
<feature type="transmembrane region" description="Helical" evidence="11">
    <location>
        <begin position="6"/>
        <end position="22"/>
    </location>
</feature>
<sequence length="412" mass="44835">MRTGYYVIGLVVLVLTILITVFHQQIVNKLQPAANWMHNAFRYCCSARGDKLERTNIRYACLARVVREGGFKVALIARFSAIPGHFTTAVFSTCGMNIWLFMAAAFFSLPKQFVTVYLGVALEQSDDGKSNKLDNILKYVVIVVTGIVTFLAMYYINRLMNGVKPAVIYNRRKARQAKLPPAGASSGPYGDSNVFKPATSGAFNPNASDSDMPLTANFNESSYQQWDSNGRAVGYAPDPMLYAPQPQRPRVPQSASRAGSNAPTPVMSEYNGSRGPPSRQNTSGSAASWDVQTHAGGADAYQMSRASPYTDPYSNSTRVPPPQIQQMPYSQSPPPIQSVAPNSATAPVTPRIPPPEQTPTQMQFASYRPPAGLPPGAAQPYQPHSPHSPLPNPYSRGQESSDDPYVAYTSGR</sequence>
<dbReference type="PANTHER" id="PTHR47549:SF2">
    <property type="entry name" value="GOLGI APPARATUS MEMBRANE PROTEIN TVP38"/>
    <property type="match status" value="1"/>
</dbReference>
<evidence type="ECO:0000256" key="4">
    <source>
        <dbReference type="ARBA" id="ARBA00013533"/>
    </source>
</evidence>
<dbReference type="AlphaFoldDB" id="A0A4S4K6K2"/>
<evidence type="ECO:0000256" key="3">
    <source>
        <dbReference type="ARBA" id="ARBA00008640"/>
    </source>
</evidence>
<evidence type="ECO:0000256" key="5">
    <source>
        <dbReference type="ARBA" id="ARBA00020673"/>
    </source>
</evidence>
<feature type="compositionally biased region" description="Polar residues" evidence="10">
    <location>
        <begin position="304"/>
        <end position="330"/>
    </location>
</feature>
<organism evidence="13 14">
    <name type="scientific">Hermanssonia centrifuga</name>
    <dbReference type="NCBI Taxonomy" id="98765"/>
    <lineage>
        <taxon>Eukaryota</taxon>
        <taxon>Fungi</taxon>
        <taxon>Dikarya</taxon>
        <taxon>Basidiomycota</taxon>
        <taxon>Agaricomycotina</taxon>
        <taxon>Agaricomycetes</taxon>
        <taxon>Polyporales</taxon>
        <taxon>Meruliaceae</taxon>
        <taxon>Hermanssonia</taxon>
    </lineage>
</organism>
<comment type="function">
    <text evidence="1">Golgi membrane protein involved in vesicular trafficking and spindle migration.</text>
</comment>
<evidence type="ECO:0000256" key="2">
    <source>
        <dbReference type="ARBA" id="ARBA00004653"/>
    </source>
</evidence>
<feature type="domain" description="VTT" evidence="12">
    <location>
        <begin position="53"/>
        <end position="119"/>
    </location>
</feature>
<dbReference type="InterPro" id="IPR032816">
    <property type="entry name" value="VTT_dom"/>
</dbReference>
<dbReference type="Pfam" id="PF09335">
    <property type="entry name" value="VTT_dom"/>
    <property type="match status" value="1"/>
</dbReference>
<evidence type="ECO:0000313" key="14">
    <source>
        <dbReference type="Proteomes" id="UP000309038"/>
    </source>
</evidence>
<keyword evidence="7 11" id="KW-1133">Transmembrane helix</keyword>
<feature type="compositionally biased region" description="Polar residues" evidence="10">
    <location>
        <begin position="253"/>
        <end position="263"/>
    </location>
</feature>
<evidence type="ECO:0000256" key="11">
    <source>
        <dbReference type="SAM" id="Phobius"/>
    </source>
</evidence>
<feature type="transmembrane region" description="Helical" evidence="11">
    <location>
        <begin position="86"/>
        <end position="109"/>
    </location>
</feature>
<evidence type="ECO:0000256" key="9">
    <source>
        <dbReference type="ARBA" id="ARBA00023136"/>
    </source>
</evidence>
<dbReference type="InterPro" id="IPR051076">
    <property type="entry name" value="Golgi_membrane_TVP38/TMEM64"/>
</dbReference>
<dbReference type="EMBL" id="SGPJ01000665">
    <property type="protein sequence ID" value="THG93428.1"/>
    <property type="molecule type" value="Genomic_DNA"/>
</dbReference>
<feature type="region of interest" description="Disordered" evidence="10">
    <location>
        <begin position="237"/>
        <end position="288"/>
    </location>
</feature>
<protein>
    <recommendedName>
        <fullName evidence="4">Golgi apparatus membrane protein TVP38</fullName>
    </recommendedName>
    <alternativeName>
        <fullName evidence="5">Golgi apparatus membrane protein tvp38</fullName>
    </alternativeName>
</protein>
<name>A0A4S4K6K2_9APHY</name>
<keyword evidence="14" id="KW-1185">Reference proteome</keyword>
<evidence type="ECO:0000256" key="6">
    <source>
        <dbReference type="ARBA" id="ARBA00022692"/>
    </source>
</evidence>
<dbReference type="PANTHER" id="PTHR47549">
    <property type="entry name" value="GOLGI APPARATUS MEMBRANE PROTEIN TVP38-RELATED"/>
    <property type="match status" value="1"/>
</dbReference>
<evidence type="ECO:0000256" key="1">
    <source>
        <dbReference type="ARBA" id="ARBA00002978"/>
    </source>
</evidence>
<reference evidence="13 14" key="1">
    <citation type="submission" date="2019-02" db="EMBL/GenBank/DDBJ databases">
        <title>Genome sequencing of the rare red list fungi Phlebia centrifuga.</title>
        <authorList>
            <person name="Buettner E."/>
            <person name="Kellner H."/>
        </authorList>
    </citation>
    <scope>NUCLEOTIDE SEQUENCE [LARGE SCALE GENOMIC DNA]</scope>
    <source>
        <strain evidence="13 14">DSM 108282</strain>
    </source>
</reference>
<evidence type="ECO:0000256" key="10">
    <source>
        <dbReference type="SAM" id="MobiDB-lite"/>
    </source>
</evidence>
<comment type="subcellular location">
    <subcellularLocation>
        <location evidence="2">Golgi apparatus membrane</location>
        <topology evidence="2">Multi-pass membrane protein</topology>
    </subcellularLocation>
</comment>
<evidence type="ECO:0000256" key="8">
    <source>
        <dbReference type="ARBA" id="ARBA00023034"/>
    </source>
</evidence>